<comment type="subcellular location">
    <subcellularLocation>
        <location evidence="1">Cell membrane</location>
        <topology evidence="1">Multi-pass membrane protein</topology>
    </subcellularLocation>
</comment>
<feature type="domain" description="Acyltransferase 3" evidence="7">
    <location>
        <begin position="149"/>
        <end position="495"/>
    </location>
</feature>
<accession>A0A1Y1XKG9</accession>
<evidence type="ECO:0000256" key="2">
    <source>
        <dbReference type="ARBA" id="ARBA00022475"/>
    </source>
</evidence>
<keyword evidence="3 6" id="KW-0812">Transmembrane</keyword>
<dbReference type="STRING" id="1754192.A0A1Y1XKG9"/>
<feature type="transmembrane region" description="Helical" evidence="6">
    <location>
        <begin position="305"/>
        <end position="327"/>
    </location>
</feature>
<dbReference type="PANTHER" id="PTHR40074:SF2">
    <property type="entry name" value="O-ACETYLTRANSFERASE WECH"/>
    <property type="match status" value="1"/>
</dbReference>
<proteinExistence type="predicted"/>
<feature type="transmembrane region" description="Helical" evidence="6">
    <location>
        <begin position="372"/>
        <end position="392"/>
    </location>
</feature>
<evidence type="ECO:0000259" key="7">
    <source>
        <dbReference type="Pfam" id="PF01757"/>
    </source>
</evidence>
<evidence type="ECO:0000256" key="3">
    <source>
        <dbReference type="ARBA" id="ARBA00022692"/>
    </source>
</evidence>
<dbReference type="GO" id="GO:0016413">
    <property type="term" value="F:O-acetyltransferase activity"/>
    <property type="evidence" value="ECO:0007669"/>
    <property type="project" value="TreeGrafter"/>
</dbReference>
<gene>
    <name evidence="8" type="ORF">BCR32DRAFT_290116</name>
</gene>
<keyword evidence="5 6" id="KW-0472">Membrane</keyword>
<evidence type="ECO:0000256" key="1">
    <source>
        <dbReference type="ARBA" id="ARBA00004651"/>
    </source>
</evidence>
<dbReference type="PANTHER" id="PTHR40074">
    <property type="entry name" value="O-ACETYLTRANSFERASE WECH"/>
    <property type="match status" value="1"/>
</dbReference>
<protein>
    <recommendedName>
        <fullName evidence="7">Acyltransferase 3 domain-containing protein</fullName>
    </recommendedName>
</protein>
<reference evidence="8 9" key="1">
    <citation type="submission" date="2016-08" db="EMBL/GenBank/DDBJ databases">
        <title>A Parts List for Fungal Cellulosomes Revealed by Comparative Genomics.</title>
        <authorList>
            <consortium name="DOE Joint Genome Institute"/>
            <person name="Haitjema C.H."/>
            <person name="Gilmore S.P."/>
            <person name="Henske J.K."/>
            <person name="Solomon K.V."/>
            <person name="De Groot R."/>
            <person name="Kuo A."/>
            <person name="Mondo S.J."/>
            <person name="Salamov A.A."/>
            <person name="Labutti K."/>
            <person name="Zhao Z."/>
            <person name="Chiniquy J."/>
            <person name="Barry K."/>
            <person name="Brewer H.M."/>
            <person name="Purvine S.O."/>
            <person name="Wright A.T."/>
            <person name="Boxma B."/>
            <person name="Van Alen T."/>
            <person name="Hackstein J.H."/>
            <person name="Baker S.E."/>
            <person name="Grigoriev I.V."/>
            <person name="O'Malley M.A."/>
        </authorList>
    </citation>
    <scope>NUCLEOTIDE SEQUENCE [LARGE SCALE GENOMIC DNA]</scope>
    <source>
        <strain evidence="8 9">S4</strain>
    </source>
</reference>
<reference evidence="8 9" key="2">
    <citation type="submission" date="2016-08" db="EMBL/GenBank/DDBJ databases">
        <title>Pervasive Adenine N6-methylation of Active Genes in Fungi.</title>
        <authorList>
            <consortium name="DOE Joint Genome Institute"/>
            <person name="Mondo S.J."/>
            <person name="Dannebaum R.O."/>
            <person name="Kuo R.C."/>
            <person name="Labutti K."/>
            <person name="Haridas S."/>
            <person name="Kuo A."/>
            <person name="Salamov A."/>
            <person name="Ahrendt S.R."/>
            <person name="Lipzen A."/>
            <person name="Sullivan W."/>
            <person name="Andreopoulos W.B."/>
            <person name="Clum A."/>
            <person name="Lindquist E."/>
            <person name="Daum C."/>
            <person name="Ramamoorthy G.K."/>
            <person name="Gryganskyi A."/>
            <person name="Culley D."/>
            <person name="Magnuson J.K."/>
            <person name="James T.Y."/>
            <person name="O'Malley M.A."/>
            <person name="Stajich J.E."/>
            <person name="Spatafora J.W."/>
            <person name="Visel A."/>
            <person name="Grigoriev I.V."/>
        </authorList>
    </citation>
    <scope>NUCLEOTIDE SEQUENCE [LARGE SCALE GENOMIC DNA]</scope>
    <source>
        <strain evidence="8 9">S4</strain>
    </source>
</reference>
<evidence type="ECO:0000256" key="6">
    <source>
        <dbReference type="SAM" id="Phobius"/>
    </source>
</evidence>
<dbReference type="GO" id="GO:0009246">
    <property type="term" value="P:enterobacterial common antigen biosynthetic process"/>
    <property type="evidence" value="ECO:0007669"/>
    <property type="project" value="TreeGrafter"/>
</dbReference>
<name>A0A1Y1XKG9_9FUNG</name>
<dbReference type="EMBL" id="MCFG01000023">
    <property type="protein sequence ID" value="ORX86259.1"/>
    <property type="molecule type" value="Genomic_DNA"/>
</dbReference>
<evidence type="ECO:0000256" key="4">
    <source>
        <dbReference type="ARBA" id="ARBA00022989"/>
    </source>
</evidence>
<organism evidence="8 9">
    <name type="scientific">Anaeromyces robustus</name>
    <dbReference type="NCBI Taxonomy" id="1754192"/>
    <lineage>
        <taxon>Eukaryota</taxon>
        <taxon>Fungi</taxon>
        <taxon>Fungi incertae sedis</taxon>
        <taxon>Chytridiomycota</taxon>
        <taxon>Chytridiomycota incertae sedis</taxon>
        <taxon>Neocallimastigomycetes</taxon>
        <taxon>Neocallimastigales</taxon>
        <taxon>Neocallimastigaceae</taxon>
        <taxon>Anaeromyces</taxon>
    </lineage>
</organism>
<feature type="transmembrane region" description="Helical" evidence="6">
    <location>
        <begin position="347"/>
        <end position="365"/>
    </location>
</feature>
<dbReference type="GO" id="GO:0005886">
    <property type="term" value="C:plasma membrane"/>
    <property type="evidence" value="ECO:0007669"/>
    <property type="project" value="UniProtKB-SubCell"/>
</dbReference>
<dbReference type="OrthoDB" id="2129659at2759"/>
<keyword evidence="2" id="KW-1003">Cell membrane</keyword>
<feature type="transmembrane region" description="Helical" evidence="6">
    <location>
        <begin position="149"/>
        <end position="167"/>
    </location>
</feature>
<keyword evidence="4 6" id="KW-1133">Transmembrane helix</keyword>
<feature type="transmembrane region" description="Helical" evidence="6">
    <location>
        <begin position="476"/>
        <end position="495"/>
    </location>
</feature>
<sequence length="508" mass="61180">MLVNIEDNQNKDNNDYLNLESHFPRNNNVNTDFLGNNSENNVNTLSIRMNRINNNNNSNNINYYDNNNDTGIYSDLDTNTNNNYNYNIENNYYYHHTHYNDNIKRNKNDNNTLMNMDIIYNEEDPMLNEPKNKKSKRKFRAKNKKKKRIYWIDCLRVFSSFLVVFIHCNNLSLKPDIDYKTHNGRVFIIYCSLTRPCVLLFMMISGMFFLNPRKEITTKMIYTKYIPRLLKCYIFWSIYYTIFDRFIINYDQTEYTFNFDLIKDTFNKIIIDEESHLWYIDFTIGAYIVTPIYREVIKNRKIGWYLVGISTFFAHIIPTIHEFFLVAFDIDLQIIRTYIKHLNINTAGKYLAYYIFGYMIATHHFSKKKYIYYSYLVGILGAILSVIFRFMACYYYDANVHFLAKYYSFNVAMNAFGIFMFFKYSVRRSIRPLIKLKIFRDTLSKLSECSLGIYLIHMSVYHFLCRINFHSQTFDPLLWSPIYSLILYILCFYIVKYLREIPFFKIVT</sequence>
<feature type="transmembrane region" description="Helical" evidence="6">
    <location>
        <begin position="187"/>
        <end position="210"/>
    </location>
</feature>
<feature type="transmembrane region" description="Helical" evidence="6">
    <location>
        <begin position="443"/>
        <end position="464"/>
    </location>
</feature>
<dbReference type="Pfam" id="PF01757">
    <property type="entry name" value="Acyl_transf_3"/>
    <property type="match status" value="1"/>
</dbReference>
<feature type="transmembrane region" description="Helical" evidence="6">
    <location>
        <begin position="404"/>
        <end position="422"/>
    </location>
</feature>
<evidence type="ECO:0000256" key="5">
    <source>
        <dbReference type="ARBA" id="ARBA00023136"/>
    </source>
</evidence>
<feature type="transmembrane region" description="Helical" evidence="6">
    <location>
        <begin position="230"/>
        <end position="248"/>
    </location>
</feature>
<dbReference type="Proteomes" id="UP000193944">
    <property type="component" value="Unassembled WGS sequence"/>
</dbReference>
<dbReference type="AlphaFoldDB" id="A0A1Y1XKG9"/>
<comment type="caution">
    <text evidence="8">The sequence shown here is derived from an EMBL/GenBank/DDBJ whole genome shotgun (WGS) entry which is preliminary data.</text>
</comment>
<evidence type="ECO:0000313" key="9">
    <source>
        <dbReference type="Proteomes" id="UP000193944"/>
    </source>
</evidence>
<evidence type="ECO:0000313" key="8">
    <source>
        <dbReference type="EMBL" id="ORX86259.1"/>
    </source>
</evidence>
<dbReference type="InterPro" id="IPR002656">
    <property type="entry name" value="Acyl_transf_3_dom"/>
</dbReference>
<feature type="transmembrane region" description="Helical" evidence="6">
    <location>
        <begin position="276"/>
        <end position="293"/>
    </location>
</feature>
<keyword evidence="9" id="KW-1185">Reference proteome</keyword>